<organism evidence="2 3">
    <name type="scientific">Gossypium tomentosum</name>
    <name type="common">Hawaiian cotton</name>
    <name type="synonym">Gossypium sandvicense</name>
    <dbReference type="NCBI Taxonomy" id="34277"/>
    <lineage>
        <taxon>Eukaryota</taxon>
        <taxon>Viridiplantae</taxon>
        <taxon>Streptophyta</taxon>
        <taxon>Embryophyta</taxon>
        <taxon>Tracheophyta</taxon>
        <taxon>Spermatophyta</taxon>
        <taxon>Magnoliopsida</taxon>
        <taxon>eudicotyledons</taxon>
        <taxon>Gunneridae</taxon>
        <taxon>Pentapetalae</taxon>
        <taxon>rosids</taxon>
        <taxon>malvids</taxon>
        <taxon>Malvales</taxon>
        <taxon>Malvaceae</taxon>
        <taxon>Malvoideae</taxon>
        <taxon>Gossypium</taxon>
    </lineage>
</organism>
<dbReference type="AlphaFoldDB" id="A0A5D2M6Q4"/>
<evidence type="ECO:0000256" key="1">
    <source>
        <dbReference type="SAM" id="MobiDB-lite"/>
    </source>
</evidence>
<evidence type="ECO:0000313" key="2">
    <source>
        <dbReference type="EMBL" id="TYH86946.1"/>
    </source>
</evidence>
<accession>A0A5D2M6Q4</accession>
<keyword evidence="3" id="KW-1185">Reference proteome</keyword>
<dbReference type="Proteomes" id="UP000322667">
    <property type="component" value="Chromosome D01"/>
</dbReference>
<name>A0A5D2M6Q4_GOSTO</name>
<proteinExistence type="predicted"/>
<protein>
    <submittedName>
        <fullName evidence="2">Uncharacterized protein</fullName>
    </submittedName>
</protein>
<evidence type="ECO:0000313" key="3">
    <source>
        <dbReference type="Proteomes" id="UP000322667"/>
    </source>
</evidence>
<feature type="region of interest" description="Disordered" evidence="1">
    <location>
        <begin position="1"/>
        <end position="56"/>
    </location>
</feature>
<dbReference type="EMBL" id="CM017623">
    <property type="protein sequence ID" value="TYH86946.1"/>
    <property type="molecule type" value="Genomic_DNA"/>
</dbReference>
<reference evidence="2 3" key="1">
    <citation type="submission" date="2019-07" db="EMBL/GenBank/DDBJ databases">
        <title>WGS assembly of Gossypium tomentosum.</title>
        <authorList>
            <person name="Chen Z.J."/>
            <person name="Sreedasyam A."/>
            <person name="Ando A."/>
            <person name="Song Q."/>
            <person name="De L."/>
            <person name="Hulse-Kemp A."/>
            <person name="Ding M."/>
            <person name="Ye W."/>
            <person name="Kirkbride R."/>
            <person name="Jenkins J."/>
            <person name="Plott C."/>
            <person name="Lovell J."/>
            <person name="Lin Y.-M."/>
            <person name="Vaughn R."/>
            <person name="Liu B."/>
            <person name="Li W."/>
            <person name="Simpson S."/>
            <person name="Scheffler B."/>
            <person name="Saski C."/>
            <person name="Grover C."/>
            <person name="Hu G."/>
            <person name="Conover J."/>
            <person name="Carlson J."/>
            <person name="Shu S."/>
            <person name="Boston L."/>
            <person name="Williams M."/>
            <person name="Peterson D."/>
            <person name="Mcgee K."/>
            <person name="Jones D."/>
            <person name="Wendel J."/>
            <person name="Stelly D."/>
            <person name="Grimwood J."/>
            <person name="Schmutz J."/>
        </authorList>
    </citation>
    <scope>NUCLEOTIDE SEQUENCE [LARGE SCALE GENOMIC DNA]</scope>
    <source>
        <strain evidence="2">7179.01</strain>
    </source>
</reference>
<gene>
    <name evidence="2" type="ORF">ES332_D01G079800v1</name>
</gene>
<sequence length="56" mass="6431">MREKWVFSPHRVASLRSQTSQPAKKKKKKTFQPPLRPSRTTEEKHSNGEATTVPSL</sequence>